<evidence type="ECO:0000259" key="3">
    <source>
        <dbReference type="Pfam" id="PF09335"/>
    </source>
</evidence>
<accession>A0ABT6H9S0</accession>
<comment type="caution">
    <text evidence="4">The sequence shown here is derived from an EMBL/GenBank/DDBJ whole genome shotgun (WGS) entry which is preliminary data.</text>
</comment>
<feature type="transmembrane region" description="Helical" evidence="2">
    <location>
        <begin position="12"/>
        <end position="30"/>
    </location>
</feature>
<keyword evidence="2" id="KW-0812">Transmembrane</keyword>
<comment type="similarity">
    <text evidence="1">Belongs to the DedA family.</text>
</comment>
<keyword evidence="2" id="KW-1133">Transmembrane helix</keyword>
<dbReference type="Pfam" id="PF09335">
    <property type="entry name" value="VTT_dom"/>
    <property type="match status" value="1"/>
</dbReference>
<feature type="transmembrane region" description="Helical" evidence="2">
    <location>
        <begin position="50"/>
        <end position="71"/>
    </location>
</feature>
<gene>
    <name evidence="4" type="ORF">P6P90_14245</name>
</gene>
<dbReference type="EMBL" id="JARULN010000018">
    <property type="protein sequence ID" value="MDG5755106.1"/>
    <property type="molecule type" value="Genomic_DNA"/>
</dbReference>
<feature type="transmembrane region" description="Helical" evidence="2">
    <location>
        <begin position="171"/>
        <end position="191"/>
    </location>
</feature>
<proteinExistence type="inferred from homology"/>
<feature type="transmembrane region" description="Helical" evidence="2">
    <location>
        <begin position="138"/>
        <end position="159"/>
    </location>
</feature>
<organism evidence="4 5">
    <name type="scientific">Ectobacillus antri</name>
    <dbReference type="NCBI Taxonomy" id="2486280"/>
    <lineage>
        <taxon>Bacteria</taxon>
        <taxon>Bacillati</taxon>
        <taxon>Bacillota</taxon>
        <taxon>Bacilli</taxon>
        <taxon>Bacillales</taxon>
        <taxon>Bacillaceae</taxon>
        <taxon>Ectobacillus</taxon>
    </lineage>
</organism>
<dbReference type="InterPro" id="IPR032816">
    <property type="entry name" value="VTT_dom"/>
</dbReference>
<keyword evidence="2" id="KW-0472">Membrane</keyword>
<dbReference type="PANTHER" id="PTHR42709">
    <property type="entry name" value="ALKALINE PHOSPHATASE LIKE PROTEIN"/>
    <property type="match status" value="1"/>
</dbReference>
<dbReference type="Proteomes" id="UP001218246">
    <property type="component" value="Unassembled WGS sequence"/>
</dbReference>
<sequence length="202" mass="22943">MEQFLNDLVLQYGYVGLIVALAAGIVGIPVPDELLLTFVGYRVAQGYMSYTVALLCGFTGAMLGITISYVLGLKLGLPILQKYGRKVGITEEKINRTHTLFEKYGPFLLMIGYFLPGVRHLTAYFAGISTLSFRKFSFYAYFGAFIWVSLFVTIGLRLGENWHFVSYCIHHYGAMLTLTVLFLGITWWIYIQFIRKTKQNQI</sequence>
<reference evidence="4 5" key="1">
    <citation type="submission" date="2023-04" db="EMBL/GenBank/DDBJ databases">
        <title>Ectobacillus antri isolated from activated sludge.</title>
        <authorList>
            <person name="Yan P."/>
            <person name="Liu X."/>
        </authorList>
    </citation>
    <scope>NUCLEOTIDE SEQUENCE [LARGE SCALE GENOMIC DNA]</scope>
    <source>
        <strain evidence="4 5">C18H</strain>
    </source>
</reference>
<keyword evidence="5" id="KW-1185">Reference proteome</keyword>
<evidence type="ECO:0000256" key="2">
    <source>
        <dbReference type="SAM" id="Phobius"/>
    </source>
</evidence>
<name>A0ABT6H9S0_9BACI</name>
<evidence type="ECO:0000313" key="5">
    <source>
        <dbReference type="Proteomes" id="UP001218246"/>
    </source>
</evidence>
<dbReference type="InterPro" id="IPR051311">
    <property type="entry name" value="DedA_domain"/>
</dbReference>
<dbReference type="PANTHER" id="PTHR42709:SF9">
    <property type="entry name" value="ALKALINE PHOSPHATASE LIKE PROTEIN"/>
    <property type="match status" value="1"/>
</dbReference>
<protein>
    <submittedName>
        <fullName evidence="4">DedA family protein</fullName>
    </submittedName>
</protein>
<evidence type="ECO:0000256" key="1">
    <source>
        <dbReference type="ARBA" id="ARBA00010792"/>
    </source>
</evidence>
<feature type="domain" description="VTT" evidence="3">
    <location>
        <begin position="30"/>
        <end position="155"/>
    </location>
</feature>
<evidence type="ECO:0000313" key="4">
    <source>
        <dbReference type="EMBL" id="MDG5755106.1"/>
    </source>
</evidence>
<dbReference type="RefSeq" id="WP_124565083.1">
    <property type="nucleotide sequence ID" value="NZ_JARRRY010000017.1"/>
</dbReference>